<organism evidence="1 2">
    <name type="scientific">Avena sativa</name>
    <name type="common">Oat</name>
    <dbReference type="NCBI Taxonomy" id="4498"/>
    <lineage>
        <taxon>Eukaryota</taxon>
        <taxon>Viridiplantae</taxon>
        <taxon>Streptophyta</taxon>
        <taxon>Embryophyta</taxon>
        <taxon>Tracheophyta</taxon>
        <taxon>Spermatophyta</taxon>
        <taxon>Magnoliopsida</taxon>
        <taxon>Liliopsida</taxon>
        <taxon>Poales</taxon>
        <taxon>Poaceae</taxon>
        <taxon>BOP clade</taxon>
        <taxon>Pooideae</taxon>
        <taxon>Poodae</taxon>
        <taxon>Poeae</taxon>
        <taxon>Poeae Chloroplast Group 1 (Aveneae type)</taxon>
        <taxon>Aveninae</taxon>
        <taxon>Avena</taxon>
    </lineage>
</organism>
<keyword evidence="2" id="KW-1185">Reference proteome</keyword>
<proteinExistence type="predicted"/>
<sequence length="361" mass="38872">MDALNGTDLQGQILLCLPLSNDLNALIPSGVFVQASQFVLKGGGIGLIFAQYTLDSLKVTADYCQGIACVLVGFDTGTKIYNYWDVSTSSRVAKIESARTVTGKEILAPNVGSFSSRGPSPDYPDIIKPDIAAPGVNILAAKEDSYVIMSGTSMAAPHVSGVVAVLKALHPDWSPAAIKSAIVTSAHVTDERGMPILAEGLPRKTVDPFDYGGGNINPLGAADPGLVYDIDPSDYTKFFACAIIRTSVRCNESVMPAYHLNMPFLAVPDLRSPVTVSRTVTNVGEVNSVYRVMVQSPFGVRMEVEPRVLVFDDANRVRSFKVKLSPAWKLQGDYTFGSITWRSDRKAVRIPVATRITVQNL</sequence>
<evidence type="ECO:0000313" key="2">
    <source>
        <dbReference type="Proteomes" id="UP001732700"/>
    </source>
</evidence>
<reference evidence="1" key="1">
    <citation type="submission" date="2021-05" db="EMBL/GenBank/DDBJ databases">
        <authorList>
            <person name="Scholz U."/>
            <person name="Mascher M."/>
            <person name="Fiebig A."/>
        </authorList>
    </citation>
    <scope>NUCLEOTIDE SEQUENCE [LARGE SCALE GENOMIC DNA]</scope>
</reference>
<dbReference type="Proteomes" id="UP001732700">
    <property type="component" value="Chromosome 1C"/>
</dbReference>
<dbReference type="EnsemblPlants" id="AVESA.00010b.r2.1CG0116180.1">
    <property type="protein sequence ID" value="AVESA.00010b.r2.1CG0116180.1.CDS"/>
    <property type="gene ID" value="AVESA.00010b.r2.1CG0116180"/>
</dbReference>
<name>A0ACD5TRP2_AVESA</name>
<protein>
    <submittedName>
        <fullName evidence="1">Uncharacterized protein</fullName>
    </submittedName>
</protein>
<accession>A0ACD5TRP2</accession>
<reference evidence="1" key="2">
    <citation type="submission" date="2025-09" db="UniProtKB">
        <authorList>
            <consortium name="EnsemblPlants"/>
        </authorList>
    </citation>
    <scope>IDENTIFICATION</scope>
</reference>
<evidence type="ECO:0000313" key="1">
    <source>
        <dbReference type="EnsemblPlants" id="AVESA.00010b.r2.1CG0116180.1.CDS"/>
    </source>
</evidence>